<feature type="region of interest" description="Disordered" evidence="1">
    <location>
        <begin position="34"/>
        <end position="55"/>
    </location>
</feature>
<evidence type="ECO:0000313" key="3">
    <source>
        <dbReference type="Proteomes" id="UP000242770"/>
    </source>
</evidence>
<proteinExistence type="predicted"/>
<gene>
    <name evidence="2" type="primary">SSCI85890.1</name>
</gene>
<protein>
    <submittedName>
        <fullName evidence="2">Uncharacterized protein</fullName>
    </submittedName>
</protein>
<keyword evidence="3" id="KW-1185">Reference proteome</keyword>
<evidence type="ECO:0000313" key="2">
    <source>
        <dbReference type="EMBL" id="CDW99836.1"/>
    </source>
</evidence>
<organism evidence="2 3">
    <name type="scientific">Sporisorium scitamineum</name>
    <dbReference type="NCBI Taxonomy" id="49012"/>
    <lineage>
        <taxon>Eukaryota</taxon>
        <taxon>Fungi</taxon>
        <taxon>Dikarya</taxon>
        <taxon>Basidiomycota</taxon>
        <taxon>Ustilaginomycotina</taxon>
        <taxon>Ustilaginomycetes</taxon>
        <taxon>Ustilaginales</taxon>
        <taxon>Ustilaginaceae</taxon>
        <taxon>Sporisorium</taxon>
    </lineage>
</organism>
<name>A0A0F7SBM4_9BASI</name>
<evidence type="ECO:0000256" key="1">
    <source>
        <dbReference type="SAM" id="MobiDB-lite"/>
    </source>
</evidence>
<dbReference type="EMBL" id="CCFA01005226">
    <property type="protein sequence ID" value="CDW99836.1"/>
    <property type="molecule type" value="Genomic_DNA"/>
</dbReference>
<reference evidence="3" key="1">
    <citation type="submission" date="2014-06" db="EMBL/GenBank/DDBJ databases">
        <authorList>
            <person name="Berkman P.J."/>
        </authorList>
    </citation>
    <scope>NUCLEOTIDE SEQUENCE [LARGE SCALE GENOMIC DNA]</scope>
</reference>
<accession>A0A0F7SBM4</accession>
<feature type="compositionally biased region" description="Low complexity" evidence="1">
    <location>
        <begin position="44"/>
        <end position="55"/>
    </location>
</feature>
<dbReference type="Proteomes" id="UP000242770">
    <property type="component" value="Unassembled WGS sequence"/>
</dbReference>
<sequence length="55" mass="5669">MRASPPPSTTTTDLDTDMADDTPASMVTLINLNTLHTNPPADDSSCQSSSGSTSN</sequence>
<feature type="region of interest" description="Disordered" evidence="1">
    <location>
        <begin position="1"/>
        <end position="20"/>
    </location>
</feature>
<dbReference type="AlphaFoldDB" id="A0A0F7SBM4"/>